<keyword evidence="3 5" id="KW-0479">Metal-binding</keyword>
<evidence type="ECO:0000256" key="1">
    <source>
        <dbReference type="ARBA" id="ARBA00022490"/>
    </source>
</evidence>
<comment type="subunit">
    <text evidence="5">Heterodimer of a catalytic subunit and an accessory subunit.</text>
</comment>
<dbReference type="Gene3D" id="3.20.20.105">
    <property type="entry name" value="Queuine tRNA-ribosyltransferase-like"/>
    <property type="match status" value="1"/>
</dbReference>
<organism evidence="8 9">
    <name type="scientific">Vitis vinifera</name>
    <name type="common">Grape</name>
    <dbReference type="NCBI Taxonomy" id="29760"/>
    <lineage>
        <taxon>Eukaryota</taxon>
        <taxon>Viridiplantae</taxon>
        <taxon>Streptophyta</taxon>
        <taxon>Embryophyta</taxon>
        <taxon>Tracheophyta</taxon>
        <taxon>Spermatophyta</taxon>
        <taxon>Magnoliopsida</taxon>
        <taxon>eudicotyledons</taxon>
        <taxon>Gunneridae</taxon>
        <taxon>Pentapetalae</taxon>
        <taxon>rosids</taxon>
        <taxon>Vitales</taxon>
        <taxon>Vitaceae</taxon>
        <taxon>Viteae</taxon>
        <taxon>Vitis</taxon>
    </lineage>
</organism>
<dbReference type="HAMAP" id="MF_03043">
    <property type="entry name" value="QTRT2"/>
    <property type="match status" value="1"/>
</dbReference>
<accession>A0A438FJ49</accession>
<dbReference type="GO" id="GO:0008479">
    <property type="term" value="F:tRNA-guanosine(34) queuine transglycosylase activity"/>
    <property type="evidence" value="ECO:0007669"/>
    <property type="project" value="UniProtKB-UniRule"/>
</dbReference>
<evidence type="ECO:0000313" key="8">
    <source>
        <dbReference type="EMBL" id="RVW60034.1"/>
    </source>
</evidence>
<evidence type="ECO:0000256" key="5">
    <source>
        <dbReference type="HAMAP-Rule" id="MF_03043"/>
    </source>
</evidence>
<proteinExistence type="inferred from homology"/>
<feature type="binding site" evidence="5">
    <location>
        <position position="408"/>
    </location>
    <ligand>
        <name>Zn(2+)</name>
        <dbReference type="ChEBI" id="CHEBI:29105"/>
    </ligand>
</feature>
<comment type="subcellular location">
    <subcellularLocation>
        <location evidence="5">Cytoplasm</location>
    </subcellularLocation>
</comment>
<dbReference type="PANTHER" id="PTHR46064">
    <property type="entry name" value="QUEUINE TRNA-RIBOSYLTRANSFERASE ACCESSORY SUBUNIT 2"/>
    <property type="match status" value="1"/>
</dbReference>
<evidence type="ECO:0000256" key="3">
    <source>
        <dbReference type="ARBA" id="ARBA00022723"/>
    </source>
</evidence>
<reference evidence="8 9" key="1">
    <citation type="journal article" date="2018" name="PLoS Genet.">
        <title>Population sequencing reveals clonal diversity and ancestral inbreeding in the grapevine cultivar Chardonnay.</title>
        <authorList>
            <person name="Roach M.J."/>
            <person name="Johnson D.L."/>
            <person name="Bohlmann J."/>
            <person name="van Vuuren H.J."/>
            <person name="Jones S.J."/>
            <person name="Pretorius I.S."/>
            <person name="Schmidt S.A."/>
            <person name="Borneman A.R."/>
        </authorList>
    </citation>
    <scope>NUCLEOTIDE SEQUENCE [LARGE SCALE GENOMIC DNA]</scope>
    <source>
        <strain evidence="9">cv. Chardonnay</strain>
        <tissue evidence="8">Leaf</tissue>
    </source>
</reference>
<dbReference type="SUPFAM" id="SSF51713">
    <property type="entry name" value="tRNA-guanine transglycosylase"/>
    <property type="match status" value="1"/>
</dbReference>
<dbReference type="GO" id="GO:0005737">
    <property type="term" value="C:cytoplasm"/>
    <property type="evidence" value="ECO:0007669"/>
    <property type="project" value="UniProtKB-SubCell"/>
</dbReference>
<feature type="transmembrane region" description="Helical" evidence="6">
    <location>
        <begin position="88"/>
        <end position="109"/>
    </location>
</feature>
<evidence type="ECO:0000259" key="7">
    <source>
        <dbReference type="Pfam" id="PF01702"/>
    </source>
</evidence>
<dbReference type="Proteomes" id="UP000288805">
    <property type="component" value="Unassembled WGS sequence"/>
</dbReference>
<comment type="cofactor">
    <cofactor evidence="5">
        <name>Zn(2+)</name>
        <dbReference type="ChEBI" id="CHEBI:29105"/>
    </cofactor>
    <text evidence="5">Binds 1 zinc ion per subunit.</text>
</comment>
<dbReference type="Pfam" id="PF01702">
    <property type="entry name" value="TGT"/>
    <property type="match status" value="1"/>
</dbReference>
<keyword evidence="8" id="KW-0808">Transferase</keyword>
<protein>
    <recommendedName>
        <fullName evidence="5">Queuine tRNA-ribosyltransferase accessory subunit 2</fullName>
    </recommendedName>
    <alternativeName>
        <fullName evidence="5">Queuine tRNA-ribosyltransferase domain-containing protein 1</fullName>
    </alternativeName>
</protein>
<keyword evidence="1 5" id="KW-0963">Cytoplasm</keyword>
<dbReference type="NCBIfam" id="TIGR00449">
    <property type="entry name" value="tgt_general"/>
    <property type="match status" value="1"/>
</dbReference>
<keyword evidence="4 5" id="KW-0862">Zinc</keyword>
<feature type="binding site" evidence="5">
    <location>
        <position position="434"/>
    </location>
    <ligand>
        <name>Zn(2+)</name>
        <dbReference type="ChEBI" id="CHEBI:29105"/>
    </ligand>
</feature>
<sequence>MSSAPDTSILTSLNIQHGTDLHEMKFAVTAWSKGRARVGVLQLANCPQPMETPALLLSTRKGLPVFISPDFLPSLPSPDSHLLQMSPLHLYVFTSLPLLLFVLIVGYIVDMSMWVLRLLFLPAHAAVKMVGCTWVPGFLAYMCVYLSLDGISSKTISNIGGLHQMLGLHEYGFAAIPRDSIVCLPECDSTNKIGASFETPSGRRLIKPVEYMEMISSMKPSLWATLADEVPAWVSAKRNKASVDRTLRWLDECITLSPAGGAVFGAIVGGANVEERQRCAQEVAGRNVSGYWIGGFGLGESMDERPALLNAVADILPVERPRQICGLELPEEVLQGVAAGIDLFDSTYIYHLTLGGFALTFPLESIQRHESDSRLSDVGSDHTKINLRATIYRKDTAPIVDNCNCYTCQNHTRAYINHLLNVHEMLAQILLEIHNTHHYLGFFRSIRTAIKEDNFEQFRQTFIDSRREHLNMTAVCASA</sequence>
<dbReference type="InterPro" id="IPR036511">
    <property type="entry name" value="TGT-like_sf"/>
</dbReference>
<evidence type="ECO:0000313" key="9">
    <source>
        <dbReference type="Proteomes" id="UP000288805"/>
    </source>
</evidence>
<dbReference type="PANTHER" id="PTHR46064:SF1">
    <property type="entry name" value="QUEUINE TRNA-RIBOSYLTRANSFERASE ACCESSORY SUBUNIT 2"/>
    <property type="match status" value="1"/>
</dbReference>
<keyword evidence="6" id="KW-1133">Transmembrane helix</keyword>
<dbReference type="EMBL" id="QGNW01000871">
    <property type="protein sequence ID" value="RVW60034.1"/>
    <property type="molecule type" value="Genomic_DNA"/>
</dbReference>
<dbReference type="InterPro" id="IPR050852">
    <property type="entry name" value="Queuine_tRNA-ribosyltrfase"/>
</dbReference>
<keyword evidence="6" id="KW-0472">Membrane</keyword>
<comment type="caution">
    <text evidence="8">The sequence shown here is derived from an EMBL/GenBank/DDBJ whole genome shotgun (WGS) entry which is preliminary data.</text>
</comment>
<dbReference type="GO" id="GO:0006400">
    <property type="term" value="P:tRNA modification"/>
    <property type="evidence" value="ECO:0007669"/>
    <property type="project" value="InterPro"/>
</dbReference>
<dbReference type="AlphaFoldDB" id="A0A438FJ49"/>
<comment type="similarity">
    <text evidence="5">Belongs to the queuine tRNA-ribosyltransferase family. QTRT2 subfamily.</text>
</comment>
<evidence type="ECO:0000256" key="4">
    <source>
        <dbReference type="ARBA" id="ARBA00022833"/>
    </source>
</evidence>
<dbReference type="GO" id="GO:0046872">
    <property type="term" value="F:metal ion binding"/>
    <property type="evidence" value="ECO:0007669"/>
    <property type="project" value="UniProtKB-KW"/>
</dbReference>
<dbReference type="InterPro" id="IPR028592">
    <property type="entry name" value="QTRTD1"/>
</dbReference>
<keyword evidence="2 5" id="KW-0819">tRNA processing</keyword>
<evidence type="ECO:0000256" key="6">
    <source>
        <dbReference type="SAM" id="Phobius"/>
    </source>
</evidence>
<comment type="function">
    <text evidence="5">Non-catalytic subunit of the queuine tRNA-ribosyltransferase (TGT) that catalyzes the base-exchange of a guanine (G) residue with queuine (Q) at position 34 (anticodon wobble position) in tRNAs with GU(N) anticodons (tRNA-Asp, -Asn, -His and -Tyr), resulting in the hypermodified nucleoside queuosine (7-(((4,5-cis-dihydroxy-2-cyclopenten-1-yl)amino)methyl)-7-deazaguanosine).</text>
</comment>
<dbReference type="InterPro" id="IPR002616">
    <property type="entry name" value="tRNA_ribo_trans-like"/>
</dbReference>
<evidence type="ECO:0000256" key="2">
    <source>
        <dbReference type="ARBA" id="ARBA00022694"/>
    </source>
</evidence>
<feature type="binding site" evidence="5">
    <location>
        <position position="403"/>
    </location>
    <ligand>
        <name>Zn(2+)</name>
        <dbReference type="ChEBI" id="CHEBI:29105"/>
    </ligand>
</feature>
<feature type="domain" description="tRNA-guanine(15) transglycosylase-like" evidence="7">
    <location>
        <begin position="153"/>
        <end position="466"/>
    </location>
</feature>
<gene>
    <name evidence="8" type="primary">Qtrt2_0</name>
    <name evidence="8" type="ORF">CK203_089497</name>
</gene>
<feature type="binding site" evidence="5">
    <location>
        <position position="405"/>
    </location>
    <ligand>
        <name>Zn(2+)</name>
        <dbReference type="ChEBI" id="CHEBI:29105"/>
    </ligand>
</feature>
<keyword evidence="6" id="KW-0812">Transmembrane</keyword>
<name>A0A438FJ49_VITVI</name>